<evidence type="ECO:0000313" key="1">
    <source>
        <dbReference type="EMBL" id="GGZ15869.1"/>
    </source>
</evidence>
<dbReference type="InterPro" id="IPR022050">
    <property type="entry name" value="T_hemolysin"/>
</dbReference>
<protein>
    <recommendedName>
        <fullName evidence="3">Thermostable hemolysin</fullName>
    </recommendedName>
</protein>
<keyword evidence="2" id="KW-1185">Reference proteome</keyword>
<evidence type="ECO:0000313" key="2">
    <source>
        <dbReference type="Proteomes" id="UP000648075"/>
    </source>
</evidence>
<reference evidence="1" key="2">
    <citation type="submission" date="2020-09" db="EMBL/GenBank/DDBJ databases">
        <authorList>
            <person name="Sun Q."/>
            <person name="Kim S."/>
        </authorList>
    </citation>
    <scope>NUCLEOTIDE SEQUENCE</scope>
    <source>
        <strain evidence="1">KCTC 32255</strain>
    </source>
</reference>
<organism evidence="1 2">
    <name type="scientific">Novosphingobium colocasiae</name>
    <dbReference type="NCBI Taxonomy" id="1256513"/>
    <lineage>
        <taxon>Bacteria</taxon>
        <taxon>Pseudomonadati</taxon>
        <taxon>Pseudomonadota</taxon>
        <taxon>Alphaproteobacteria</taxon>
        <taxon>Sphingomonadales</taxon>
        <taxon>Sphingomonadaceae</taxon>
        <taxon>Novosphingobium</taxon>
    </lineage>
</organism>
<name>A0A918UK66_9SPHN</name>
<evidence type="ECO:0008006" key="3">
    <source>
        <dbReference type="Google" id="ProtNLM"/>
    </source>
</evidence>
<dbReference type="Pfam" id="PF12261">
    <property type="entry name" value="T_hemolysin"/>
    <property type="match status" value="1"/>
</dbReference>
<dbReference type="RefSeq" id="WP_189622432.1">
    <property type="nucleotide sequence ID" value="NZ_BMZA01000023.1"/>
</dbReference>
<gene>
    <name evidence="1" type="ORF">GCM10011614_33430</name>
</gene>
<dbReference type="AlphaFoldDB" id="A0A918UK66"/>
<reference evidence="1" key="1">
    <citation type="journal article" date="2014" name="Int. J. Syst. Evol. Microbiol.">
        <title>Complete genome sequence of Corynebacterium casei LMG S-19264T (=DSM 44701T), isolated from a smear-ripened cheese.</title>
        <authorList>
            <consortium name="US DOE Joint Genome Institute (JGI-PGF)"/>
            <person name="Walter F."/>
            <person name="Albersmeier A."/>
            <person name="Kalinowski J."/>
            <person name="Ruckert C."/>
        </authorList>
    </citation>
    <scope>NUCLEOTIDE SEQUENCE</scope>
    <source>
        <strain evidence="1">KCTC 32255</strain>
    </source>
</reference>
<accession>A0A918UK66</accession>
<sequence length="184" mass="19584">MPQHAGSRTLTLDLVSCKFRDAFGASARPAYVNWLHLQRGAALGYRRADQMPLFLEVYLDAPIEHLVAGALGRPVARDAIVEIGNFAADSAPAMLALWVTAANDLGGCSEVAVATLTAPVRRMFVRIGLPIVEIAPARAERLGAVAAEWGSYYDHDPIVCAGVIAEGQAAIAAFLDRRTRSTAA</sequence>
<dbReference type="EMBL" id="BMZA01000023">
    <property type="protein sequence ID" value="GGZ15869.1"/>
    <property type="molecule type" value="Genomic_DNA"/>
</dbReference>
<dbReference type="Proteomes" id="UP000648075">
    <property type="component" value="Unassembled WGS sequence"/>
</dbReference>
<proteinExistence type="predicted"/>
<comment type="caution">
    <text evidence="1">The sequence shown here is derived from an EMBL/GenBank/DDBJ whole genome shotgun (WGS) entry which is preliminary data.</text>
</comment>